<organism evidence="3">
    <name type="scientific">uncultured Thermomicrobiales bacterium</name>
    <dbReference type="NCBI Taxonomy" id="1645740"/>
    <lineage>
        <taxon>Bacteria</taxon>
        <taxon>Pseudomonadati</taxon>
        <taxon>Thermomicrobiota</taxon>
        <taxon>Thermomicrobia</taxon>
        <taxon>Thermomicrobiales</taxon>
        <taxon>environmental samples</taxon>
    </lineage>
</organism>
<dbReference type="AlphaFoldDB" id="A0A6J4VXZ1"/>
<dbReference type="EMBL" id="CADCWL010000263">
    <property type="protein sequence ID" value="CAA9586856.1"/>
    <property type="molecule type" value="Genomic_DNA"/>
</dbReference>
<protein>
    <recommendedName>
        <fullName evidence="2">DUF2382 domain-containing protein</fullName>
    </recommendedName>
</protein>
<dbReference type="Pfam" id="PF09557">
    <property type="entry name" value="DUF2382"/>
    <property type="match status" value="1"/>
</dbReference>
<gene>
    <name evidence="3" type="ORF">AVDCRST_MAG19-4970</name>
</gene>
<sequence length="62" mass="6951">MDVPIMGEEVSLQKTVRVAEEVEIGKEAVQRTEQVAGTVRREEVSIEEVSDAAARRPRNRKS</sequence>
<evidence type="ECO:0000256" key="1">
    <source>
        <dbReference type="SAM" id="MobiDB-lite"/>
    </source>
</evidence>
<dbReference type="InterPro" id="IPR019060">
    <property type="entry name" value="DUF2382"/>
</dbReference>
<evidence type="ECO:0000259" key="2">
    <source>
        <dbReference type="Pfam" id="PF09557"/>
    </source>
</evidence>
<feature type="domain" description="DUF2382" evidence="2">
    <location>
        <begin position="2"/>
        <end position="46"/>
    </location>
</feature>
<feature type="region of interest" description="Disordered" evidence="1">
    <location>
        <begin position="42"/>
        <end position="62"/>
    </location>
</feature>
<reference evidence="3" key="1">
    <citation type="submission" date="2020-02" db="EMBL/GenBank/DDBJ databases">
        <authorList>
            <person name="Meier V. D."/>
        </authorList>
    </citation>
    <scope>NUCLEOTIDE SEQUENCE</scope>
    <source>
        <strain evidence="3">AVDCRST_MAG19</strain>
    </source>
</reference>
<name>A0A6J4VXZ1_9BACT</name>
<proteinExistence type="predicted"/>
<evidence type="ECO:0000313" key="3">
    <source>
        <dbReference type="EMBL" id="CAA9586856.1"/>
    </source>
</evidence>
<accession>A0A6J4VXZ1</accession>